<gene>
    <name evidence="2" type="ORF">HCU73_07610</name>
</gene>
<comment type="caution">
    <text evidence="2">The sequence shown here is derived from an EMBL/GenBank/DDBJ whole genome shotgun (WGS) entry which is preliminary data.</text>
</comment>
<dbReference type="RefSeq" id="WP_168622827.1">
    <property type="nucleotide sequence ID" value="NZ_JAAZQQ010000002.1"/>
</dbReference>
<keyword evidence="1" id="KW-0732">Signal</keyword>
<dbReference type="AlphaFoldDB" id="A0A7X6JYT6"/>
<proteinExistence type="predicted"/>
<feature type="signal peptide" evidence="1">
    <location>
        <begin position="1"/>
        <end position="21"/>
    </location>
</feature>
<organism evidence="2 3">
    <name type="scientific">Roseicyclus persicicus</name>
    <dbReference type="NCBI Taxonomy" id="2650661"/>
    <lineage>
        <taxon>Bacteria</taxon>
        <taxon>Pseudomonadati</taxon>
        <taxon>Pseudomonadota</taxon>
        <taxon>Alphaproteobacteria</taxon>
        <taxon>Rhodobacterales</taxon>
        <taxon>Roseobacteraceae</taxon>
        <taxon>Roseicyclus</taxon>
    </lineage>
</organism>
<evidence type="ECO:0000313" key="3">
    <source>
        <dbReference type="Proteomes" id="UP000526408"/>
    </source>
</evidence>
<dbReference type="Proteomes" id="UP000526408">
    <property type="component" value="Unassembled WGS sequence"/>
</dbReference>
<feature type="chain" id="PRO_5030803947" evidence="1">
    <location>
        <begin position="22"/>
        <end position="120"/>
    </location>
</feature>
<dbReference type="EMBL" id="JAAZQQ010000002">
    <property type="protein sequence ID" value="NKX44455.1"/>
    <property type="molecule type" value="Genomic_DNA"/>
</dbReference>
<reference evidence="2 3" key="1">
    <citation type="submission" date="2020-04" db="EMBL/GenBank/DDBJ databases">
        <authorList>
            <person name="Yoon J."/>
        </authorList>
    </citation>
    <scope>NUCLEOTIDE SEQUENCE [LARGE SCALE GENOMIC DNA]</scope>
    <source>
        <strain evidence="2 3">KMU-115</strain>
    </source>
</reference>
<sequence>MKFKFLAPVLAALLAACADSGANHVPILDGPPTAAFQGDLAACQGLARSQRQFDHETAGAVVLGAGAGALLGAADDHGDAAGGAIAGGLAAGVAGAVNAGERREAIVVECLQGRGHRVVG</sequence>
<accession>A0A7X6JYT6</accession>
<protein>
    <submittedName>
        <fullName evidence="2">Glycine zipper family protein</fullName>
    </submittedName>
</protein>
<evidence type="ECO:0000313" key="2">
    <source>
        <dbReference type="EMBL" id="NKX44455.1"/>
    </source>
</evidence>
<evidence type="ECO:0000256" key="1">
    <source>
        <dbReference type="SAM" id="SignalP"/>
    </source>
</evidence>
<keyword evidence="3" id="KW-1185">Reference proteome</keyword>
<name>A0A7X6JYT6_9RHOB</name>
<dbReference type="PROSITE" id="PS51257">
    <property type="entry name" value="PROKAR_LIPOPROTEIN"/>
    <property type="match status" value="1"/>
</dbReference>